<feature type="region of interest" description="Disordered" evidence="1">
    <location>
        <begin position="257"/>
        <end position="354"/>
    </location>
</feature>
<feature type="compositionally biased region" description="Basic and acidic residues" evidence="1">
    <location>
        <begin position="312"/>
        <end position="325"/>
    </location>
</feature>
<evidence type="ECO:0000313" key="3">
    <source>
        <dbReference type="Proteomes" id="UP000326924"/>
    </source>
</evidence>
<keyword evidence="3" id="KW-1185">Reference proteome</keyword>
<feature type="region of interest" description="Disordered" evidence="1">
    <location>
        <begin position="151"/>
        <end position="177"/>
    </location>
</feature>
<evidence type="ECO:0000256" key="1">
    <source>
        <dbReference type="SAM" id="MobiDB-lite"/>
    </source>
</evidence>
<gene>
    <name evidence="2" type="ORF">FN846DRAFT_889676</name>
</gene>
<comment type="caution">
    <text evidence="2">The sequence shown here is derived from an EMBL/GenBank/DDBJ whole genome shotgun (WGS) entry which is preliminary data.</text>
</comment>
<sequence length="364" mass="40880">MVAHPNVWRSRVHHLMLQDYVPLRREGSVAQTTRPLCHKTPRFIARPSTVRISNSSIAPIWTSPGLAGKADNCLPDYYRRRIVLVLIISITGIAISPRTQPWQAAPLFANESRVIFSEAHCGPPALGQRAERRHDTPPRLSRRIHTNRPLISGGVANTGTSRAQPKSSTCGFQNRRPVPIPRPSSESFWASEKYNQAHHLYVCSEENHYRQAVSYVDEKPAILRCGHQMANLHIGDASWLTSVEDASTHLAGKPVVSGHFASKEGGNHHIGGRNAVADDDNLDGDEGNEEWRGLSDDRSVDGDEGNEGWRGLSDDRSAEETKEESKEVDEENDQEDFEEKPEEVDEEESEEEESFFLWVSFWFS</sequence>
<accession>A0A5J5EYI5</accession>
<feature type="compositionally biased region" description="Basic and acidic residues" evidence="1">
    <location>
        <begin position="289"/>
        <end position="301"/>
    </location>
</feature>
<reference evidence="2 3" key="1">
    <citation type="submission" date="2019-09" db="EMBL/GenBank/DDBJ databases">
        <title>Draft genome of the ectomycorrhizal ascomycete Sphaerosporella brunnea.</title>
        <authorList>
            <consortium name="DOE Joint Genome Institute"/>
            <person name="Benucci G.M."/>
            <person name="Marozzi G."/>
            <person name="Antonielli L."/>
            <person name="Sanchez S."/>
            <person name="Marco P."/>
            <person name="Wang X."/>
            <person name="Falini L.B."/>
            <person name="Barry K."/>
            <person name="Haridas S."/>
            <person name="Lipzen A."/>
            <person name="Labutti K."/>
            <person name="Grigoriev I.V."/>
            <person name="Murat C."/>
            <person name="Martin F."/>
            <person name="Albertini E."/>
            <person name="Donnini D."/>
            <person name="Bonito G."/>
        </authorList>
    </citation>
    <scope>NUCLEOTIDE SEQUENCE [LARGE SCALE GENOMIC DNA]</scope>
    <source>
        <strain evidence="2 3">Sb_GMNB300</strain>
    </source>
</reference>
<dbReference type="Proteomes" id="UP000326924">
    <property type="component" value="Unassembled WGS sequence"/>
</dbReference>
<feature type="compositionally biased region" description="Acidic residues" evidence="1">
    <location>
        <begin position="326"/>
        <end position="354"/>
    </location>
</feature>
<proteinExistence type="predicted"/>
<dbReference type="InParanoid" id="A0A5J5EYI5"/>
<dbReference type="EMBL" id="VXIS01000073">
    <property type="protein sequence ID" value="KAA8908018.1"/>
    <property type="molecule type" value="Genomic_DNA"/>
</dbReference>
<protein>
    <submittedName>
        <fullName evidence="2">Uncharacterized protein</fullName>
    </submittedName>
</protein>
<name>A0A5J5EYI5_9PEZI</name>
<evidence type="ECO:0000313" key="2">
    <source>
        <dbReference type="EMBL" id="KAA8908018.1"/>
    </source>
</evidence>
<feature type="compositionally biased region" description="Polar residues" evidence="1">
    <location>
        <begin position="155"/>
        <end position="172"/>
    </location>
</feature>
<organism evidence="2 3">
    <name type="scientific">Sphaerosporella brunnea</name>
    <dbReference type="NCBI Taxonomy" id="1250544"/>
    <lineage>
        <taxon>Eukaryota</taxon>
        <taxon>Fungi</taxon>
        <taxon>Dikarya</taxon>
        <taxon>Ascomycota</taxon>
        <taxon>Pezizomycotina</taxon>
        <taxon>Pezizomycetes</taxon>
        <taxon>Pezizales</taxon>
        <taxon>Pyronemataceae</taxon>
        <taxon>Sphaerosporella</taxon>
    </lineage>
</organism>
<dbReference type="AlphaFoldDB" id="A0A5J5EYI5"/>
<feature type="compositionally biased region" description="Acidic residues" evidence="1">
    <location>
        <begin position="277"/>
        <end position="288"/>
    </location>
</feature>